<sequence>MPTKDIKIIDTDEYVSVNQLYNIPAGTAFSIQVQFMYGIRVHFGTAKPPVDTKAYRIVPARLTDIFYVEQGSEELFVLGHAAPAHIQVEV</sequence>
<dbReference type="RefSeq" id="WP_240129140.1">
    <property type="nucleotide sequence ID" value="NZ_JACSDI010000001.1"/>
</dbReference>
<evidence type="ECO:0000313" key="1">
    <source>
        <dbReference type="EMBL" id="MCG9962327.1"/>
    </source>
</evidence>
<dbReference type="Proteomes" id="UP000829384">
    <property type="component" value="Unassembled WGS sequence"/>
</dbReference>
<accession>A0ABS9QQ26</accession>
<name>A0ABS9QQ26_9GAMM</name>
<protein>
    <submittedName>
        <fullName evidence="1">Uncharacterized protein</fullName>
    </submittedName>
</protein>
<organism evidence="1 2">
    <name type="scientific">Shewanella cutis</name>
    <dbReference type="NCBI Taxonomy" id="2766780"/>
    <lineage>
        <taxon>Bacteria</taxon>
        <taxon>Pseudomonadati</taxon>
        <taxon>Pseudomonadota</taxon>
        <taxon>Gammaproteobacteria</taxon>
        <taxon>Alteromonadales</taxon>
        <taxon>Shewanellaceae</taxon>
        <taxon>Shewanella</taxon>
    </lineage>
</organism>
<dbReference type="EMBL" id="JACSDI010000001">
    <property type="protein sequence ID" value="MCG9962327.1"/>
    <property type="molecule type" value="Genomic_DNA"/>
</dbReference>
<gene>
    <name evidence="1" type="ORF">H9J30_00010</name>
</gene>
<reference evidence="1 2" key="1">
    <citation type="submission" date="2020-08" db="EMBL/GenBank/DDBJ databases">
        <title>Whole genome sequence of Shewanella sp strain PS-2.</title>
        <authorList>
            <person name="Das S.K."/>
        </authorList>
    </citation>
    <scope>NUCLEOTIDE SEQUENCE [LARGE SCALE GENOMIC DNA]</scope>
    <source>
        <strain evidence="1 2">PS-2</strain>
    </source>
</reference>
<proteinExistence type="predicted"/>
<comment type="caution">
    <text evidence="1">The sequence shown here is derived from an EMBL/GenBank/DDBJ whole genome shotgun (WGS) entry which is preliminary data.</text>
</comment>
<keyword evidence="2" id="KW-1185">Reference proteome</keyword>
<evidence type="ECO:0000313" key="2">
    <source>
        <dbReference type="Proteomes" id="UP000829384"/>
    </source>
</evidence>